<sequence>MGIKKRIIALLMTGVLVLGTSVTAFAEVSKIVTLGADLTPAQKQEMFDYFKVNKDDVCTLEVTNQDIRKELGLDNTKPIKGSQSISSSYVELLSKGNGINVSTHNLTEVTGTMLSNALITAGITDANVIASAPFPVTGTAALSGILMAFEKSKGEEIKPEQKQVAQKEVNVTKNLGNEIGKEKAAGMINDVKTEVIKEKPKSDKQIEKIVNKAANTYAVKLSPEDEKQIQDLMQEINKLNINFSDVKNSLNLLNDKINTSLKDAGIKLKESGILDKILDGIKSFYHWIVDSISANSNSQDKDKPKEDEKNSETNVNNSVKTETNNNENSSLNSNIITNDNKNNGTSSNNINDNTVNNKDFSEYKDNEKSQEIQKPKDDNNTAQNQSNNQSSAKNGQQ</sequence>
<organism evidence="4 5">
    <name type="scientific">Clostridium fallax</name>
    <dbReference type="NCBI Taxonomy" id="1533"/>
    <lineage>
        <taxon>Bacteria</taxon>
        <taxon>Bacillati</taxon>
        <taxon>Bacillota</taxon>
        <taxon>Clostridia</taxon>
        <taxon>Eubacteriales</taxon>
        <taxon>Clostridiaceae</taxon>
        <taxon>Clostridium</taxon>
    </lineage>
</organism>
<feature type="chain" id="PRO_5011957090" evidence="3">
    <location>
        <begin position="27"/>
        <end position="397"/>
    </location>
</feature>
<feature type="compositionally biased region" description="Basic and acidic residues" evidence="2">
    <location>
        <begin position="299"/>
        <end position="311"/>
    </location>
</feature>
<evidence type="ECO:0000256" key="3">
    <source>
        <dbReference type="SAM" id="SignalP"/>
    </source>
</evidence>
<feature type="compositionally biased region" description="Low complexity" evidence="2">
    <location>
        <begin position="380"/>
        <end position="397"/>
    </location>
</feature>
<dbReference type="InterPro" id="IPR009343">
    <property type="entry name" value="DUF1002"/>
</dbReference>
<accession>A0A1M4XHG6</accession>
<gene>
    <name evidence="4" type="ORF">SAMN05443638_11836</name>
</gene>
<dbReference type="Proteomes" id="UP000184035">
    <property type="component" value="Unassembled WGS sequence"/>
</dbReference>
<evidence type="ECO:0000256" key="1">
    <source>
        <dbReference type="SAM" id="Coils"/>
    </source>
</evidence>
<dbReference type="EMBL" id="FQVM01000018">
    <property type="protein sequence ID" value="SHE92848.1"/>
    <property type="molecule type" value="Genomic_DNA"/>
</dbReference>
<dbReference type="STRING" id="1533.SAMN05443638_11836"/>
<feature type="signal peptide" evidence="3">
    <location>
        <begin position="1"/>
        <end position="26"/>
    </location>
</feature>
<dbReference type="RefSeq" id="WP_072896649.1">
    <property type="nucleotide sequence ID" value="NZ_FQVM01000018.1"/>
</dbReference>
<evidence type="ECO:0000313" key="5">
    <source>
        <dbReference type="Proteomes" id="UP000184035"/>
    </source>
</evidence>
<feature type="compositionally biased region" description="Low complexity" evidence="2">
    <location>
        <begin position="313"/>
        <end position="357"/>
    </location>
</feature>
<evidence type="ECO:0000313" key="4">
    <source>
        <dbReference type="EMBL" id="SHE92848.1"/>
    </source>
</evidence>
<feature type="region of interest" description="Disordered" evidence="2">
    <location>
        <begin position="295"/>
        <end position="397"/>
    </location>
</feature>
<feature type="compositionally biased region" description="Basic and acidic residues" evidence="2">
    <location>
        <begin position="359"/>
        <end position="379"/>
    </location>
</feature>
<name>A0A1M4XHG6_9CLOT</name>
<keyword evidence="1" id="KW-0175">Coiled coil</keyword>
<keyword evidence="5" id="KW-1185">Reference proteome</keyword>
<reference evidence="4 5" key="1">
    <citation type="submission" date="2016-11" db="EMBL/GenBank/DDBJ databases">
        <authorList>
            <person name="Jaros S."/>
            <person name="Januszkiewicz K."/>
            <person name="Wedrychowicz H."/>
        </authorList>
    </citation>
    <scope>NUCLEOTIDE SEQUENCE [LARGE SCALE GENOMIC DNA]</scope>
    <source>
        <strain evidence="4 5">DSM 2631</strain>
    </source>
</reference>
<dbReference type="AlphaFoldDB" id="A0A1M4XHG6"/>
<proteinExistence type="predicted"/>
<evidence type="ECO:0000256" key="2">
    <source>
        <dbReference type="SAM" id="MobiDB-lite"/>
    </source>
</evidence>
<feature type="coiled-coil region" evidence="1">
    <location>
        <begin position="222"/>
        <end position="249"/>
    </location>
</feature>
<protein>
    <submittedName>
        <fullName evidence="4">Uncharacterized protein YpuA, DUF1002 family</fullName>
    </submittedName>
</protein>
<keyword evidence="3" id="KW-0732">Signal</keyword>
<dbReference type="OrthoDB" id="9810153at2"/>
<dbReference type="Pfam" id="PF06207">
    <property type="entry name" value="DUF1002"/>
    <property type="match status" value="1"/>
</dbReference>